<dbReference type="AlphaFoldDB" id="A0A8D5FIM3"/>
<name>A0A8D5FIM3_9BACT</name>
<organism evidence="1 2">
    <name type="scientific">Desulfomarina profundi</name>
    <dbReference type="NCBI Taxonomy" id="2772557"/>
    <lineage>
        <taxon>Bacteria</taxon>
        <taxon>Pseudomonadati</taxon>
        <taxon>Thermodesulfobacteriota</taxon>
        <taxon>Desulfobulbia</taxon>
        <taxon>Desulfobulbales</taxon>
        <taxon>Desulfobulbaceae</taxon>
        <taxon>Desulfomarina</taxon>
    </lineage>
</organism>
<keyword evidence="2" id="KW-1185">Reference proteome</keyword>
<reference evidence="1" key="1">
    <citation type="submission" date="2020-09" db="EMBL/GenBank/DDBJ databases">
        <title>Desulfogranum mesoprofundum gen. nov., sp. nov., a novel mesophilic, sulfate-reducing chemolithoautotroph isolated from a deep-sea hydrothermal vent chimney in the Suiyo Seamount.</title>
        <authorList>
            <person name="Hashimoto Y."/>
            <person name="Nakagawa S."/>
        </authorList>
    </citation>
    <scope>NUCLEOTIDE SEQUENCE</scope>
    <source>
        <strain evidence="1">KT2</strain>
    </source>
</reference>
<evidence type="ECO:0000313" key="1">
    <source>
        <dbReference type="EMBL" id="BCL62068.1"/>
    </source>
</evidence>
<sequence>MGMTGEKLLLRPYLEKVEKICGGLKKKELIALIVAMASEEDSDKRQNYLSRLMRCLPDRKSVNDQNQPEQMELLLGKVQELEKNILAKITSIEDGSYWDDPDDVDDGYWDDEPECLSDDQMVELAELFAEAGEYFCQGMLIEAKQVYAALFSLVGKVEEYDFLPDIGVDIREAHARYCRSVYETSRPGDRAQEMAMAMKIKEPVGDFENFREMDMALLRDVIDAQVGELPGMADFLTQWQKVLAANGRMPDRLARLRVEASFLQDGIAGVRELARDWKKEQPVGYLAWLEHLAADEEWRQLADAAREALAILSVGSARRRVAGYLVEAGRRGGDEDLVLPGRREAFVSSLNVLDLLHLVAEAERRNVRNEEIARAIDTIRTGCIRDHVRSLLARAFLMIGDLQSLAVLCKEEKVYGWSGGSPGALMFCAVLYCNAKGDSRCVLNNEMLADYADSVLWCDTDPDGEEPATSFYEQIVKGLAEIDITREDFIRHQASTMENGRKRVEYIVSNKYRNAYNRAACTLGAMAEMLVAQGAKQEAKELLHKYYYQVFSRYSAFRREVREAVAASPLLTGMGV</sequence>
<dbReference type="Proteomes" id="UP000826725">
    <property type="component" value="Chromosome"/>
</dbReference>
<proteinExistence type="predicted"/>
<dbReference type="RefSeq" id="WP_228854472.1">
    <property type="nucleotide sequence ID" value="NZ_AP024086.1"/>
</dbReference>
<evidence type="ECO:0000313" key="2">
    <source>
        <dbReference type="Proteomes" id="UP000826725"/>
    </source>
</evidence>
<protein>
    <submittedName>
        <fullName evidence="1">Uncharacterized protein</fullName>
    </submittedName>
</protein>
<dbReference type="KEGG" id="dbk:DGMP_27610"/>
<dbReference type="EMBL" id="AP024086">
    <property type="protein sequence ID" value="BCL62068.1"/>
    <property type="molecule type" value="Genomic_DNA"/>
</dbReference>
<accession>A0A8D5FIM3</accession>
<gene>
    <name evidence="1" type="ORF">DGMP_27610</name>
</gene>